<name>A0A4S4E8R0_CAMSN</name>
<feature type="region of interest" description="Disordered" evidence="1">
    <location>
        <begin position="1190"/>
        <end position="1302"/>
    </location>
</feature>
<feature type="region of interest" description="Disordered" evidence="1">
    <location>
        <begin position="645"/>
        <end position="682"/>
    </location>
</feature>
<dbReference type="PANTHER" id="PTHR31115:SF3">
    <property type="entry name" value="EXPRESSED PROTEIN"/>
    <property type="match status" value="1"/>
</dbReference>
<feature type="compositionally biased region" description="Basic and acidic residues" evidence="1">
    <location>
        <begin position="1212"/>
        <end position="1228"/>
    </location>
</feature>
<keyword evidence="3" id="KW-1185">Reference proteome</keyword>
<feature type="compositionally biased region" description="Polar residues" evidence="1">
    <location>
        <begin position="362"/>
        <end position="372"/>
    </location>
</feature>
<feature type="compositionally biased region" description="Polar residues" evidence="1">
    <location>
        <begin position="1278"/>
        <end position="1294"/>
    </location>
</feature>
<dbReference type="Proteomes" id="UP000306102">
    <property type="component" value="Unassembled WGS sequence"/>
</dbReference>
<feature type="region of interest" description="Disordered" evidence="1">
    <location>
        <begin position="1"/>
        <end position="20"/>
    </location>
</feature>
<feature type="region of interest" description="Disordered" evidence="1">
    <location>
        <begin position="465"/>
        <end position="628"/>
    </location>
</feature>
<evidence type="ECO:0000313" key="2">
    <source>
        <dbReference type="EMBL" id="THG12491.1"/>
    </source>
</evidence>
<dbReference type="STRING" id="542762.A0A4S4E8R0"/>
<feature type="compositionally biased region" description="Basic and acidic residues" evidence="1">
    <location>
        <begin position="571"/>
        <end position="587"/>
    </location>
</feature>
<feature type="region of interest" description="Disordered" evidence="1">
    <location>
        <begin position="358"/>
        <end position="442"/>
    </location>
</feature>
<evidence type="ECO:0000256" key="1">
    <source>
        <dbReference type="SAM" id="MobiDB-lite"/>
    </source>
</evidence>
<accession>A0A4S4E8R0</accession>
<feature type="compositionally biased region" description="Polar residues" evidence="1">
    <location>
        <begin position="417"/>
        <end position="428"/>
    </location>
</feature>
<proteinExistence type="predicted"/>
<reference evidence="2 3" key="1">
    <citation type="journal article" date="2018" name="Proc. Natl. Acad. Sci. U.S.A.">
        <title>Draft genome sequence of Camellia sinensis var. sinensis provides insights into the evolution of the tea genome and tea quality.</title>
        <authorList>
            <person name="Wei C."/>
            <person name="Yang H."/>
            <person name="Wang S."/>
            <person name="Zhao J."/>
            <person name="Liu C."/>
            <person name="Gao L."/>
            <person name="Xia E."/>
            <person name="Lu Y."/>
            <person name="Tai Y."/>
            <person name="She G."/>
            <person name="Sun J."/>
            <person name="Cao H."/>
            <person name="Tong W."/>
            <person name="Gao Q."/>
            <person name="Li Y."/>
            <person name="Deng W."/>
            <person name="Jiang X."/>
            <person name="Wang W."/>
            <person name="Chen Q."/>
            <person name="Zhang S."/>
            <person name="Li H."/>
            <person name="Wu J."/>
            <person name="Wang P."/>
            <person name="Li P."/>
            <person name="Shi C."/>
            <person name="Zheng F."/>
            <person name="Jian J."/>
            <person name="Huang B."/>
            <person name="Shan D."/>
            <person name="Shi M."/>
            <person name="Fang C."/>
            <person name="Yue Y."/>
            <person name="Li F."/>
            <person name="Li D."/>
            <person name="Wei S."/>
            <person name="Han B."/>
            <person name="Jiang C."/>
            <person name="Yin Y."/>
            <person name="Xia T."/>
            <person name="Zhang Z."/>
            <person name="Bennetzen J.L."/>
            <person name="Zhao S."/>
            <person name="Wan X."/>
        </authorList>
    </citation>
    <scope>NUCLEOTIDE SEQUENCE [LARGE SCALE GENOMIC DNA]</scope>
    <source>
        <strain evidence="3">cv. Shuchazao</strain>
        <tissue evidence="2">Leaf</tissue>
    </source>
</reference>
<feature type="region of interest" description="Disordered" evidence="1">
    <location>
        <begin position="280"/>
        <end position="313"/>
    </location>
</feature>
<evidence type="ECO:0000313" key="3">
    <source>
        <dbReference type="Proteomes" id="UP000306102"/>
    </source>
</evidence>
<sequence>MAASGKFDMSSGSPDRPLFMQRGSYTAASLDRSGSFRENMENPILSTLPSMSRISSAVTQGDVLNFLQCLRFDLKSMATEHKFGRQVDFKRLTSVALGLPMDDSPSGSSKGKLPHSLPLDELKRLKAGLRDSSMKARERLKIFSESLSVMNKCFPGIPSRKRSRSDVSSTDRSNALYPSDRSVLGSGIGKMGTQSHATASGFELEQQKSEERTKISIPNKRTRTSMVDGKTDVRTNTPARPSGNMDRDREVLRLPNSSATQGEERTLSIGVDGWEKSKMKKKRSGIKPDVSPNTVAAKPIDGYREPKQGTQPRLLTEARSRLNDSHGFSPHLVEALSCGLIFDFFHYWPGIANGAVGVGKAESTSQPTSLGMRSSIPKADQDNSSLPHDRRDRPAASDKERVNLRAVNKTNVREDFSSASPTSNTKMNSAARAPRSGSNVLHKLSPVVQRTTVANDWELSHCTNKTSAAASANNRKRTPSTRSSSPPVALWTGPKPPKMSRTARRTNFVPLVSSNDESPALDAMSDVAGNENGSGLARRLSSNSPQQVKSKGDHFSTAALSESEESGAAEIKSRDKGKKTDEMDEKASQNVQKVSTLVQPPRKNKMVSGDDLGDGVRRQGRTGRGFTSTRSLMPMTVEKLGNVGTAKQLRSSRNSFDKTESKAGRPPTRKLSDRKAYTRQKHTTISSPADFLGIGSDDGHEELLAAAAAVINNHAHCFSNQFWRQMEPYFSFMSDVEITYLKQKGNLGSTAPTPTPTPVPLDVDSFSMVPNGFGLIEPDRDTNEPTNIELIPDHVVPATSKEIPLCQRLVAALISEEGNEELFYSGSEDLDFDVYGSGFELDTLESNTLNHRLLGNFQLAGRAGFNGYRVTADERPFNELEHSVLDTDIMAIPENGIVSNFEYSQNGLLSDQAMAPDIACSEFQYGNMSLDERVLLEMQSVGLYLEPVPDLTQTGDEEISEDISRLEDNYREQVVSDCKVKIPSVNQLFLSLLSPSLPDSVTKKKALLGKLLNSALEMRELQEKEFEHRALDKLVAMAYDKYMQTCRGPNASGGKGGNSKMAKQAALAFVKRTLERCQQFEDTGKSCFCEPLFRDMFLSGISHLNDAPPVVATADGESGKQFANTSGCSLEIRVPAPMGTQQSPSFNNHDIYSSNALLSVNHSSEQTIGKEDSWSNKVKKRELLLDDVGGTIGSSTAPSGIGSSLSSSAKGKRSERDREGKGNNREVSSRNGTTKIGRPTSGNVKGERKSKTKPKQKTTQLSASVNGLLGKLPEQPKATLSSGPKSNEMTTSGSVKEKDEFGLDGLDDHEPIDLSHLQLPGMDVLGVPDDLGGQGTDIGSWLNIDDDGLQDHDDFDGLEIPMDDLADLNMIV</sequence>
<feature type="compositionally biased region" description="Basic and acidic residues" evidence="1">
    <location>
        <begin position="387"/>
        <end position="403"/>
    </location>
</feature>
<feature type="compositionally biased region" description="Polar residues" evidence="1">
    <location>
        <begin position="540"/>
        <end position="549"/>
    </location>
</feature>
<comment type="caution">
    <text evidence="2">The sequence shown here is derived from an EMBL/GenBank/DDBJ whole genome shotgun (WGS) entry which is preliminary data.</text>
</comment>
<feature type="region of interest" description="Disordered" evidence="1">
    <location>
        <begin position="225"/>
        <end position="247"/>
    </location>
</feature>
<feature type="region of interest" description="Disordered" evidence="1">
    <location>
        <begin position="154"/>
        <end position="195"/>
    </location>
</feature>
<organism evidence="2 3">
    <name type="scientific">Camellia sinensis var. sinensis</name>
    <name type="common">China tea</name>
    <dbReference type="NCBI Taxonomy" id="542762"/>
    <lineage>
        <taxon>Eukaryota</taxon>
        <taxon>Viridiplantae</taxon>
        <taxon>Streptophyta</taxon>
        <taxon>Embryophyta</taxon>
        <taxon>Tracheophyta</taxon>
        <taxon>Spermatophyta</taxon>
        <taxon>Magnoliopsida</taxon>
        <taxon>eudicotyledons</taxon>
        <taxon>Gunneridae</taxon>
        <taxon>Pentapetalae</taxon>
        <taxon>asterids</taxon>
        <taxon>Ericales</taxon>
        <taxon>Theaceae</taxon>
        <taxon>Camellia</taxon>
    </lineage>
</organism>
<feature type="compositionally biased region" description="Low complexity" evidence="1">
    <location>
        <begin position="1193"/>
        <end position="1209"/>
    </location>
</feature>
<dbReference type="EMBL" id="SDRB02006529">
    <property type="protein sequence ID" value="THG12491.1"/>
    <property type="molecule type" value="Genomic_DNA"/>
</dbReference>
<gene>
    <name evidence="2" type="ORF">TEA_022996</name>
</gene>
<protein>
    <submittedName>
        <fullName evidence="2">Uncharacterized protein</fullName>
    </submittedName>
</protein>
<feature type="compositionally biased region" description="Polar residues" evidence="1">
    <location>
        <begin position="588"/>
        <end position="598"/>
    </location>
</feature>
<dbReference type="PANTHER" id="PTHR31115">
    <property type="entry name" value="OS05G0107300 PROTEIN"/>
    <property type="match status" value="1"/>
</dbReference>